<comment type="similarity">
    <text evidence="2">Belongs to the cation diffusion facilitator (CDF) transporter (TC 2.A.4) family. FieF subfamily.</text>
</comment>
<evidence type="ECO:0000313" key="12">
    <source>
        <dbReference type="Proteomes" id="UP001201273"/>
    </source>
</evidence>
<gene>
    <name evidence="11" type="ORF">K6Y31_03560</name>
</gene>
<dbReference type="InterPro" id="IPR027469">
    <property type="entry name" value="Cation_efflux_TMD_sf"/>
</dbReference>
<name>A0ABS8W6P3_9GAMM</name>
<dbReference type="Proteomes" id="UP001201273">
    <property type="component" value="Unassembled WGS sequence"/>
</dbReference>
<dbReference type="InterPro" id="IPR050291">
    <property type="entry name" value="CDF_Transporter"/>
</dbReference>
<keyword evidence="6" id="KW-0862">Zinc</keyword>
<feature type="transmembrane region" description="Helical" evidence="9">
    <location>
        <begin position="82"/>
        <end position="107"/>
    </location>
</feature>
<evidence type="ECO:0000256" key="4">
    <source>
        <dbReference type="ARBA" id="ARBA00022496"/>
    </source>
</evidence>
<feature type="transmembrane region" description="Helical" evidence="9">
    <location>
        <begin position="181"/>
        <end position="198"/>
    </location>
</feature>
<dbReference type="NCBIfam" id="TIGR01297">
    <property type="entry name" value="CDF"/>
    <property type="match status" value="1"/>
</dbReference>
<feature type="transmembrane region" description="Helical" evidence="9">
    <location>
        <begin position="155"/>
        <end position="175"/>
    </location>
</feature>
<comment type="caution">
    <text evidence="11">The sequence shown here is derived from an EMBL/GenBank/DDBJ whole genome shotgun (WGS) entry which is preliminary data.</text>
</comment>
<keyword evidence="6" id="KW-0406">Ion transport</keyword>
<keyword evidence="4" id="KW-0408">Iron</keyword>
<feature type="transmembrane region" description="Helical" evidence="9">
    <location>
        <begin position="12"/>
        <end position="37"/>
    </location>
</feature>
<comment type="subcellular location">
    <subcellularLocation>
        <location evidence="1">Membrane</location>
        <topology evidence="1">Multi-pass membrane protein</topology>
    </subcellularLocation>
</comment>
<dbReference type="PANTHER" id="PTHR43840">
    <property type="entry name" value="MITOCHONDRIAL METAL TRANSPORTER 1-RELATED"/>
    <property type="match status" value="1"/>
</dbReference>
<evidence type="ECO:0000259" key="10">
    <source>
        <dbReference type="Pfam" id="PF01545"/>
    </source>
</evidence>
<organism evidence="11 12">
    <name type="scientific">Motilimonas cestriensis</name>
    <dbReference type="NCBI Taxonomy" id="2742685"/>
    <lineage>
        <taxon>Bacteria</taxon>
        <taxon>Pseudomonadati</taxon>
        <taxon>Pseudomonadota</taxon>
        <taxon>Gammaproteobacteria</taxon>
        <taxon>Alteromonadales</taxon>
        <taxon>Alteromonadales genera incertae sedis</taxon>
        <taxon>Motilimonas</taxon>
    </lineage>
</organism>
<evidence type="ECO:0000256" key="1">
    <source>
        <dbReference type="ARBA" id="ARBA00004141"/>
    </source>
</evidence>
<keyword evidence="4" id="KW-0410">Iron transport</keyword>
<dbReference type="Gene3D" id="1.20.1510.10">
    <property type="entry name" value="Cation efflux protein transmembrane domain"/>
    <property type="match status" value="1"/>
</dbReference>
<dbReference type="SUPFAM" id="SSF161111">
    <property type="entry name" value="Cation efflux protein transmembrane domain-like"/>
    <property type="match status" value="1"/>
</dbReference>
<evidence type="ECO:0000313" key="11">
    <source>
        <dbReference type="EMBL" id="MCE2593888.1"/>
    </source>
</evidence>
<feature type="transmembrane region" description="Helical" evidence="9">
    <location>
        <begin position="113"/>
        <end position="134"/>
    </location>
</feature>
<proteinExistence type="inferred from homology"/>
<protein>
    <submittedName>
        <fullName evidence="11">Cation diffusion facilitator family transporter</fullName>
    </submittedName>
</protein>
<evidence type="ECO:0000256" key="9">
    <source>
        <dbReference type="SAM" id="Phobius"/>
    </source>
</evidence>
<keyword evidence="7 9" id="KW-1133">Transmembrane helix</keyword>
<sequence length="297" mass="32697">MSNSANKERSLLVLSAWLAAFFAILSIVFGLMLGSLVIAFDGFYSLVSVALTLLSVLAVRIIDAPRDKAFPFGRAIFEPLVLIIKGSVIFILCAYAFYGAMVSLFAGGRLIDVNISLLIGVINTIGCFVIFAYMSRASKAEESGLLEAENAQWKMDGYLSLAVLIGFVISALLQSSPFAKWAVYADPVMMLMVSCYFIRMPLNMVQGAVREILHMKADDSLEKQVDQCVLSLDAKSPVKFRLAGLTKVGRELHIQLELDEHKTSPGLQLKHIQTAQLELEKKLEQLPFRAQLNLALT</sequence>
<dbReference type="EMBL" id="JAIMJA010000003">
    <property type="protein sequence ID" value="MCE2593888.1"/>
    <property type="molecule type" value="Genomic_DNA"/>
</dbReference>
<accession>A0ABS8W6P3</accession>
<dbReference type="Pfam" id="PF01545">
    <property type="entry name" value="Cation_efflux"/>
    <property type="match status" value="1"/>
</dbReference>
<dbReference type="RefSeq" id="WP_233051478.1">
    <property type="nucleotide sequence ID" value="NZ_JAIMJA010000003.1"/>
</dbReference>
<evidence type="ECO:0000256" key="7">
    <source>
        <dbReference type="ARBA" id="ARBA00022989"/>
    </source>
</evidence>
<evidence type="ECO:0000256" key="5">
    <source>
        <dbReference type="ARBA" id="ARBA00022692"/>
    </source>
</evidence>
<keyword evidence="12" id="KW-1185">Reference proteome</keyword>
<feature type="transmembrane region" description="Helical" evidence="9">
    <location>
        <begin position="43"/>
        <end position="62"/>
    </location>
</feature>
<keyword evidence="8 9" id="KW-0472">Membrane</keyword>
<keyword evidence="6" id="KW-0864">Zinc transport</keyword>
<reference evidence="11 12" key="1">
    <citation type="journal article" date="2022" name="Environ. Microbiol. Rep.">
        <title>Eco-phylogenetic analyses reveal divergent evolution of vitamin B12 metabolism in the marine bacterial family 'Psychromonadaceae'.</title>
        <authorList>
            <person name="Jin X."/>
            <person name="Yang Y."/>
            <person name="Cao H."/>
            <person name="Gao B."/>
            <person name="Zhao Z."/>
        </authorList>
    </citation>
    <scope>NUCLEOTIDE SEQUENCE [LARGE SCALE GENOMIC DNA]</scope>
    <source>
        <strain evidence="11 12">MKS20</strain>
    </source>
</reference>
<keyword evidence="5 9" id="KW-0812">Transmembrane</keyword>
<evidence type="ECO:0000256" key="3">
    <source>
        <dbReference type="ARBA" id="ARBA00022448"/>
    </source>
</evidence>
<evidence type="ECO:0000256" key="6">
    <source>
        <dbReference type="ARBA" id="ARBA00022906"/>
    </source>
</evidence>
<dbReference type="InterPro" id="IPR002524">
    <property type="entry name" value="Cation_efflux"/>
</dbReference>
<keyword evidence="3" id="KW-0813">Transport</keyword>
<dbReference type="InterPro" id="IPR058533">
    <property type="entry name" value="Cation_efflux_TM"/>
</dbReference>
<dbReference type="PANTHER" id="PTHR43840:SF15">
    <property type="entry name" value="MITOCHONDRIAL METAL TRANSPORTER 1-RELATED"/>
    <property type="match status" value="1"/>
</dbReference>
<feature type="domain" description="Cation efflux protein transmembrane" evidence="10">
    <location>
        <begin position="12"/>
        <end position="213"/>
    </location>
</feature>
<evidence type="ECO:0000256" key="8">
    <source>
        <dbReference type="ARBA" id="ARBA00023136"/>
    </source>
</evidence>
<evidence type="ECO:0000256" key="2">
    <source>
        <dbReference type="ARBA" id="ARBA00010212"/>
    </source>
</evidence>